<sequence length="367" mass="41749">AIEKDGTVVEALRARRQLILDNIRDNDEAGINYRKEIEANEKLQCELQHKINEAINNHGNKTYLRILSQYRLQEMANTELQLEVAMRDQIIHRQRDAQRNLWNLLMGLGLDERRLLDLAAWQGIPMEDYMMAPYMGLSNKNQSPNPAVHRYIPSPCTSLSYSTSSSNFEHYQNFENGSMRRGNWNSFCREERHMSYYFLSDNPSPSAQLQTRKSECWVSGNSGLCLDSPNTNPQNSEDSNAKMECRPRPYETCSSVGARSLGDQHEDPTNDNGWYHRTDRSVHSSSGDSHCNMRREHVGRTDGPAGCNSFTGQCSTTSFSRNPMNCSDSSYNFPSYGNVRPSSGSYCSPQSEVLSSNIFTPRHSRIS</sequence>
<keyword evidence="4" id="KW-1185">Reference proteome</keyword>
<dbReference type="InterPro" id="IPR036272">
    <property type="entry name" value="Methuselah_N_sf"/>
</dbReference>
<comment type="similarity">
    <text evidence="1">Belongs to the G-protein coupled receptor 2 family. Mth subfamily.</text>
</comment>
<dbReference type="EMBL" id="PGOL01002600">
    <property type="protein sequence ID" value="PKI46560.1"/>
    <property type="molecule type" value="Genomic_DNA"/>
</dbReference>
<organism evidence="3 4">
    <name type="scientific">Punica granatum</name>
    <name type="common">Pomegranate</name>
    <dbReference type="NCBI Taxonomy" id="22663"/>
    <lineage>
        <taxon>Eukaryota</taxon>
        <taxon>Viridiplantae</taxon>
        <taxon>Streptophyta</taxon>
        <taxon>Embryophyta</taxon>
        <taxon>Tracheophyta</taxon>
        <taxon>Spermatophyta</taxon>
        <taxon>Magnoliopsida</taxon>
        <taxon>eudicotyledons</taxon>
        <taxon>Gunneridae</taxon>
        <taxon>Pentapetalae</taxon>
        <taxon>rosids</taxon>
        <taxon>malvids</taxon>
        <taxon>Myrtales</taxon>
        <taxon>Lythraceae</taxon>
        <taxon>Punica</taxon>
    </lineage>
</organism>
<evidence type="ECO:0000313" key="3">
    <source>
        <dbReference type="EMBL" id="PKI46560.1"/>
    </source>
</evidence>
<dbReference type="Proteomes" id="UP000233551">
    <property type="component" value="Unassembled WGS sequence"/>
</dbReference>
<dbReference type="SUPFAM" id="SSF63877">
    <property type="entry name" value="Methuselah ectodomain"/>
    <property type="match status" value="1"/>
</dbReference>
<feature type="region of interest" description="Disordered" evidence="2">
    <location>
        <begin position="228"/>
        <end position="291"/>
    </location>
</feature>
<reference evidence="3 4" key="1">
    <citation type="submission" date="2017-11" db="EMBL/GenBank/DDBJ databases">
        <title>De-novo sequencing of pomegranate (Punica granatum L.) genome.</title>
        <authorList>
            <person name="Akparov Z."/>
            <person name="Amiraslanov A."/>
            <person name="Hajiyeva S."/>
            <person name="Abbasov M."/>
            <person name="Kaur K."/>
            <person name="Hamwieh A."/>
            <person name="Solovyev V."/>
            <person name="Salamov A."/>
            <person name="Braich B."/>
            <person name="Kosarev P."/>
            <person name="Mahmoud A."/>
            <person name="Hajiyev E."/>
            <person name="Babayeva S."/>
            <person name="Izzatullayeva V."/>
            <person name="Mammadov A."/>
            <person name="Mammadov A."/>
            <person name="Sharifova S."/>
            <person name="Ojaghi J."/>
            <person name="Eynullazada K."/>
            <person name="Bayramov B."/>
            <person name="Abdulazimova A."/>
            <person name="Shahmuradov I."/>
        </authorList>
    </citation>
    <scope>NUCLEOTIDE SEQUENCE [LARGE SCALE GENOMIC DNA]</scope>
    <source>
        <strain evidence="4">cv. AG2017</strain>
        <tissue evidence="3">Leaf</tissue>
    </source>
</reference>
<gene>
    <name evidence="3" type="ORF">CRG98_033051</name>
</gene>
<evidence type="ECO:0000256" key="2">
    <source>
        <dbReference type="SAM" id="MobiDB-lite"/>
    </source>
</evidence>
<dbReference type="GO" id="GO:0004930">
    <property type="term" value="F:G protein-coupled receptor activity"/>
    <property type="evidence" value="ECO:0007669"/>
    <property type="project" value="InterPro"/>
</dbReference>
<accession>A0A2I0ISB8</accession>
<name>A0A2I0ISB8_PUNGR</name>
<evidence type="ECO:0000313" key="4">
    <source>
        <dbReference type="Proteomes" id="UP000233551"/>
    </source>
</evidence>
<feature type="compositionally biased region" description="Polar residues" evidence="2">
    <location>
        <begin position="228"/>
        <end position="238"/>
    </location>
</feature>
<evidence type="ECO:0000256" key="1">
    <source>
        <dbReference type="ARBA" id="ARBA00008979"/>
    </source>
</evidence>
<proteinExistence type="inferred from homology"/>
<protein>
    <submittedName>
        <fullName evidence="3">Uncharacterized protein</fullName>
    </submittedName>
</protein>
<feature type="compositionally biased region" description="Basic and acidic residues" evidence="2">
    <location>
        <begin position="239"/>
        <end position="249"/>
    </location>
</feature>
<dbReference type="AlphaFoldDB" id="A0A2I0ISB8"/>
<comment type="caution">
    <text evidence="3">The sequence shown here is derived from an EMBL/GenBank/DDBJ whole genome shotgun (WGS) entry which is preliminary data.</text>
</comment>
<dbReference type="STRING" id="22663.A0A2I0ISB8"/>
<feature type="non-terminal residue" evidence="3">
    <location>
        <position position="1"/>
    </location>
</feature>
<feature type="compositionally biased region" description="Basic and acidic residues" evidence="2">
    <location>
        <begin position="262"/>
        <end position="282"/>
    </location>
</feature>